<evidence type="ECO:0000313" key="3">
    <source>
        <dbReference type="Proteomes" id="UP001207654"/>
    </source>
</evidence>
<dbReference type="InterPro" id="IPR046433">
    <property type="entry name" value="ActCoA_hydro"/>
</dbReference>
<evidence type="ECO:0000256" key="1">
    <source>
        <dbReference type="SAM" id="MobiDB-lite"/>
    </source>
</evidence>
<organism evidence="2 3">
    <name type="scientific">Archangium lansingense</name>
    <dbReference type="NCBI Taxonomy" id="2995310"/>
    <lineage>
        <taxon>Bacteria</taxon>
        <taxon>Pseudomonadati</taxon>
        <taxon>Myxococcota</taxon>
        <taxon>Myxococcia</taxon>
        <taxon>Myxococcales</taxon>
        <taxon>Cystobacterineae</taxon>
        <taxon>Archangiaceae</taxon>
        <taxon>Archangium</taxon>
    </lineage>
</organism>
<dbReference type="EMBL" id="JAPNKA010000001">
    <property type="protein sequence ID" value="MCY1079593.1"/>
    <property type="molecule type" value="Genomic_DNA"/>
</dbReference>
<dbReference type="Proteomes" id="UP001207654">
    <property type="component" value="Unassembled WGS sequence"/>
</dbReference>
<dbReference type="InterPro" id="IPR037171">
    <property type="entry name" value="NagB/RpiA_transferase-like"/>
</dbReference>
<feature type="region of interest" description="Disordered" evidence="1">
    <location>
        <begin position="74"/>
        <end position="94"/>
    </location>
</feature>
<dbReference type="SUPFAM" id="SSF100950">
    <property type="entry name" value="NagB/RpiA/CoA transferase-like"/>
    <property type="match status" value="1"/>
</dbReference>
<gene>
    <name evidence="2" type="ORF">OV287_34550</name>
</gene>
<keyword evidence="3" id="KW-1185">Reference proteome</keyword>
<proteinExistence type="predicted"/>
<name>A0ABT4AD41_9BACT</name>
<dbReference type="PANTHER" id="PTHR21432">
    <property type="entry name" value="ACETYL-COA HYDROLASE-RELATED"/>
    <property type="match status" value="1"/>
</dbReference>
<evidence type="ECO:0000313" key="2">
    <source>
        <dbReference type="EMBL" id="MCY1079593.1"/>
    </source>
</evidence>
<comment type="caution">
    <text evidence="2">The sequence shown here is derived from an EMBL/GenBank/DDBJ whole genome shotgun (WGS) entry which is preliminary data.</text>
</comment>
<feature type="compositionally biased region" description="Pro residues" evidence="1">
    <location>
        <begin position="76"/>
        <end position="86"/>
    </location>
</feature>
<protein>
    <submittedName>
        <fullName evidence="2">Uncharacterized protein</fullName>
    </submittedName>
</protein>
<dbReference type="Gene3D" id="3.30.750.70">
    <property type="entry name" value="4-hydroxybutyrate coenzyme like domains"/>
    <property type="match status" value="1"/>
</dbReference>
<sequence length="94" mass="10330">MLAQLTKHKDLGLHTEMMSDGVMHLVEAGVITGRRKTLLPGKLVTSFIMGCGGRRRVLAYLTEGAVLRRSLRHLPKLPPPLAPARGPPQQALWD</sequence>
<accession>A0ABT4AD41</accession>
<reference evidence="2 3" key="1">
    <citation type="submission" date="2022-11" db="EMBL/GenBank/DDBJ databases">
        <title>Minimal conservation of predation-associated metabolite biosynthetic gene clusters underscores biosynthetic potential of Myxococcota including descriptions for ten novel species: Archangium lansinium sp. nov., Myxococcus landrumus sp. nov., Nannocystis bai.</title>
        <authorList>
            <person name="Ahearne A."/>
            <person name="Stevens C."/>
            <person name="Phillips K."/>
        </authorList>
    </citation>
    <scope>NUCLEOTIDE SEQUENCE [LARGE SCALE GENOMIC DNA]</scope>
    <source>
        <strain evidence="2 3">MIWBW</strain>
    </source>
</reference>
<dbReference type="RefSeq" id="WP_267538302.1">
    <property type="nucleotide sequence ID" value="NZ_JAPNKA010000001.1"/>
</dbReference>
<dbReference type="PANTHER" id="PTHR21432:SF20">
    <property type="entry name" value="ACETYL-COA HYDROLASE"/>
    <property type="match status" value="1"/>
</dbReference>